<dbReference type="EMBL" id="JASEJX010000016">
    <property type="protein sequence ID" value="KAK4513767.1"/>
    <property type="molecule type" value="Genomic_DNA"/>
</dbReference>
<evidence type="ECO:0000256" key="1">
    <source>
        <dbReference type="SAM" id="SignalP"/>
    </source>
</evidence>
<comment type="caution">
    <text evidence="2">The sequence shown here is derived from an EMBL/GenBank/DDBJ whole genome shotgun (WGS) entry which is preliminary data.</text>
</comment>
<dbReference type="RefSeq" id="XP_064680433.1">
    <property type="nucleotide sequence ID" value="XM_064825056.1"/>
</dbReference>
<feature type="chain" id="PRO_5043016050" evidence="1">
    <location>
        <begin position="18"/>
        <end position="97"/>
    </location>
</feature>
<evidence type="ECO:0000313" key="3">
    <source>
        <dbReference type="Proteomes" id="UP001304243"/>
    </source>
</evidence>
<dbReference type="AlphaFoldDB" id="A0AAN7DAA6"/>
<dbReference type="Proteomes" id="UP001304243">
    <property type="component" value="Unassembled WGS sequence"/>
</dbReference>
<accession>A0AAN7DAA6</accession>
<sequence length="97" mass="11061">MMQTLLLVLLALMLTIALYSKMQKVLVRVGLCRFYKVNTAIALSNNDVMHNGMEARNEYARFNQALSDDALSTFDNEIKFQLLTTTIHHSVDNEIQP</sequence>
<organism evidence="2 3">
    <name type="scientific">Mucor velutinosus</name>
    <dbReference type="NCBI Taxonomy" id="708070"/>
    <lineage>
        <taxon>Eukaryota</taxon>
        <taxon>Fungi</taxon>
        <taxon>Fungi incertae sedis</taxon>
        <taxon>Mucoromycota</taxon>
        <taxon>Mucoromycotina</taxon>
        <taxon>Mucoromycetes</taxon>
        <taxon>Mucorales</taxon>
        <taxon>Mucorineae</taxon>
        <taxon>Mucoraceae</taxon>
        <taxon>Mucor</taxon>
    </lineage>
</organism>
<reference evidence="2 3" key="1">
    <citation type="submission" date="2022-11" db="EMBL/GenBank/DDBJ databases">
        <title>Mucor velutinosus strain NIH1002 WGS.</title>
        <authorList>
            <person name="Subramanian P."/>
            <person name="Mullikin J.C."/>
            <person name="Segre J.A."/>
            <person name="Zelazny A.M."/>
        </authorList>
    </citation>
    <scope>NUCLEOTIDE SEQUENCE [LARGE SCALE GENOMIC DNA]</scope>
    <source>
        <strain evidence="2 3">NIH1002</strain>
    </source>
</reference>
<gene>
    <name evidence="2" type="ORF">ATC70_005773</name>
</gene>
<evidence type="ECO:0000313" key="2">
    <source>
        <dbReference type="EMBL" id="KAK4513767.1"/>
    </source>
</evidence>
<protein>
    <submittedName>
        <fullName evidence="2">Uncharacterized protein</fullName>
    </submittedName>
</protein>
<keyword evidence="1" id="KW-0732">Signal</keyword>
<dbReference type="GeneID" id="89949459"/>
<keyword evidence="3" id="KW-1185">Reference proteome</keyword>
<name>A0AAN7DAA6_9FUNG</name>
<proteinExistence type="predicted"/>
<feature type="signal peptide" evidence="1">
    <location>
        <begin position="1"/>
        <end position="17"/>
    </location>
</feature>